<reference evidence="7" key="1">
    <citation type="submission" date="2013-11" db="EMBL/GenBank/DDBJ databases">
        <title>Genome sequence of the fusiform rust pathogen reveals effectors for host alternation and coevolution with pine.</title>
        <authorList>
            <consortium name="DOE Joint Genome Institute"/>
            <person name="Smith K."/>
            <person name="Pendleton A."/>
            <person name="Kubisiak T."/>
            <person name="Anderson C."/>
            <person name="Salamov A."/>
            <person name="Aerts A."/>
            <person name="Riley R."/>
            <person name="Clum A."/>
            <person name="Lindquist E."/>
            <person name="Ence D."/>
            <person name="Campbell M."/>
            <person name="Kronenberg Z."/>
            <person name="Feau N."/>
            <person name="Dhillon B."/>
            <person name="Hamelin R."/>
            <person name="Burleigh J."/>
            <person name="Smith J."/>
            <person name="Yandell M."/>
            <person name="Nelson C."/>
            <person name="Grigoriev I."/>
            <person name="Davis J."/>
        </authorList>
    </citation>
    <scope>NUCLEOTIDE SEQUENCE</scope>
    <source>
        <strain evidence="7">G11</strain>
    </source>
</reference>
<comment type="subcellular location">
    <subcellularLocation>
        <location evidence="1">Mitochondrion inner membrane</location>
        <topology evidence="1">Multi-pass membrane protein</topology>
    </subcellularLocation>
</comment>
<dbReference type="OrthoDB" id="1913277at2759"/>
<keyword evidence="6" id="KW-0472">Membrane</keyword>
<dbReference type="InterPro" id="IPR039205">
    <property type="entry name" value="NDUFA11"/>
</dbReference>
<evidence type="ECO:0000256" key="6">
    <source>
        <dbReference type="ARBA" id="ARBA00023136"/>
    </source>
</evidence>
<sequence>MGDIERRPPIFLGSFFLGHPRSKYKPYDHQSALTAAAKAGAYTGLAGTILGAIHHGVISPTEGYKGYFANVTKFGAMAAAVGFTYGGVATTVAGLRNEDDPWNAASGGCAAGFLLGVRAGQLPMALGNCALWGTAAAGFNYAGATLLPAHISKSKAEQQAMRVEIIGEPAKDPLLAQ</sequence>
<evidence type="ECO:0000256" key="4">
    <source>
        <dbReference type="ARBA" id="ARBA00022989"/>
    </source>
</evidence>
<keyword evidence="4" id="KW-1133">Transmembrane helix</keyword>
<evidence type="ECO:0000313" key="7">
    <source>
        <dbReference type="EMBL" id="KAG0143544.1"/>
    </source>
</evidence>
<evidence type="ECO:0000256" key="3">
    <source>
        <dbReference type="ARBA" id="ARBA00022792"/>
    </source>
</evidence>
<name>A0A9P6T9G4_9BASI</name>
<accession>A0A9P6T9G4</accession>
<dbReference type="GO" id="GO:0005743">
    <property type="term" value="C:mitochondrial inner membrane"/>
    <property type="evidence" value="ECO:0007669"/>
    <property type="project" value="UniProtKB-SubCell"/>
</dbReference>
<dbReference type="PANTHER" id="PTHR21382:SF1">
    <property type="entry name" value="NADH DEHYDROGENASE [UBIQUINONE] 1 ALPHA SUBCOMPLEX SUBUNIT 11"/>
    <property type="match status" value="1"/>
</dbReference>
<evidence type="ECO:0000256" key="5">
    <source>
        <dbReference type="ARBA" id="ARBA00023128"/>
    </source>
</evidence>
<evidence type="ECO:0008006" key="9">
    <source>
        <dbReference type="Google" id="ProtNLM"/>
    </source>
</evidence>
<dbReference type="EMBL" id="MU167316">
    <property type="protein sequence ID" value="KAG0143544.1"/>
    <property type="molecule type" value="Genomic_DNA"/>
</dbReference>
<dbReference type="GO" id="GO:0006120">
    <property type="term" value="P:mitochondrial electron transport, NADH to ubiquinone"/>
    <property type="evidence" value="ECO:0007669"/>
    <property type="project" value="InterPro"/>
</dbReference>
<evidence type="ECO:0000256" key="1">
    <source>
        <dbReference type="ARBA" id="ARBA00004448"/>
    </source>
</evidence>
<dbReference type="GO" id="GO:0045271">
    <property type="term" value="C:respiratory chain complex I"/>
    <property type="evidence" value="ECO:0007669"/>
    <property type="project" value="InterPro"/>
</dbReference>
<dbReference type="PANTHER" id="PTHR21382">
    <property type="entry name" value="NADH-UBIQUINONE OXIDOREDUCTASE SUBUNIT"/>
    <property type="match status" value="1"/>
</dbReference>
<dbReference type="AlphaFoldDB" id="A0A9P6T9G4"/>
<organism evidence="7 8">
    <name type="scientific">Cronartium quercuum f. sp. fusiforme G11</name>
    <dbReference type="NCBI Taxonomy" id="708437"/>
    <lineage>
        <taxon>Eukaryota</taxon>
        <taxon>Fungi</taxon>
        <taxon>Dikarya</taxon>
        <taxon>Basidiomycota</taxon>
        <taxon>Pucciniomycotina</taxon>
        <taxon>Pucciniomycetes</taxon>
        <taxon>Pucciniales</taxon>
        <taxon>Coleosporiaceae</taxon>
        <taxon>Cronartium</taxon>
    </lineage>
</organism>
<keyword evidence="8" id="KW-1185">Reference proteome</keyword>
<protein>
    <recommendedName>
        <fullName evidence="9">NADH dehydrogenase [ubiquinone] 1 alpha subcomplex subunit 11</fullName>
    </recommendedName>
</protein>
<proteinExistence type="predicted"/>
<keyword evidence="2" id="KW-0812">Transmembrane</keyword>
<dbReference type="Proteomes" id="UP000886653">
    <property type="component" value="Unassembled WGS sequence"/>
</dbReference>
<comment type="caution">
    <text evidence="7">The sequence shown here is derived from an EMBL/GenBank/DDBJ whole genome shotgun (WGS) entry which is preliminary data.</text>
</comment>
<gene>
    <name evidence="7" type="ORF">CROQUDRAFT_661069</name>
</gene>
<keyword evidence="5" id="KW-0496">Mitochondrion</keyword>
<keyword evidence="3" id="KW-0999">Mitochondrion inner membrane</keyword>
<evidence type="ECO:0000313" key="8">
    <source>
        <dbReference type="Proteomes" id="UP000886653"/>
    </source>
</evidence>
<evidence type="ECO:0000256" key="2">
    <source>
        <dbReference type="ARBA" id="ARBA00022692"/>
    </source>
</evidence>